<keyword evidence="1" id="KW-1133">Transmembrane helix</keyword>
<keyword evidence="1" id="KW-0472">Membrane</keyword>
<protein>
    <submittedName>
        <fullName evidence="2">Uncharacterized protein</fullName>
    </submittedName>
</protein>
<accession>A0A3B0TEX6</accession>
<keyword evidence="1" id="KW-0812">Transmembrane</keyword>
<proteinExistence type="predicted"/>
<evidence type="ECO:0000313" key="2">
    <source>
        <dbReference type="EMBL" id="VAW17105.1"/>
    </source>
</evidence>
<feature type="transmembrane region" description="Helical" evidence="1">
    <location>
        <begin position="6"/>
        <end position="32"/>
    </location>
</feature>
<organism evidence="2">
    <name type="scientific">hydrothermal vent metagenome</name>
    <dbReference type="NCBI Taxonomy" id="652676"/>
    <lineage>
        <taxon>unclassified sequences</taxon>
        <taxon>metagenomes</taxon>
        <taxon>ecological metagenomes</taxon>
    </lineage>
</organism>
<dbReference type="EMBL" id="UOEQ01000126">
    <property type="protein sequence ID" value="VAW17105.1"/>
    <property type="molecule type" value="Genomic_DNA"/>
</dbReference>
<name>A0A3B0TEX6_9ZZZZ</name>
<gene>
    <name evidence="2" type="ORF">MNBD_ALPHA11-1497</name>
</gene>
<sequence length="43" mass="4731">MAEGGFLLLFCGKYSFPLVLTLVILWLAFIAVPAEQKGLLAFE</sequence>
<reference evidence="2" key="1">
    <citation type="submission" date="2018-06" db="EMBL/GenBank/DDBJ databases">
        <authorList>
            <person name="Zhirakovskaya E."/>
        </authorList>
    </citation>
    <scope>NUCLEOTIDE SEQUENCE</scope>
</reference>
<evidence type="ECO:0000256" key="1">
    <source>
        <dbReference type="SAM" id="Phobius"/>
    </source>
</evidence>
<dbReference type="AlphaFoldDB" id="A0A3B0TEX6"/>